<gene>
    <name evidence="2" type="ORF">COCHEDRAFT_1072903</name>
</gene>
<reference evidence="3" key="2">
    <citation type="journal article" date="2013" name="PLoS Genet.">
        <title>Comparative genome structure, secondary metabolite, and effector coding capacity across Cochliobolus pathogens.</title>
        <authorList>
            <person name="Condon B.J."/>
            <person name="Leng Y."/>
            <person name="Wu D."/>
            <person name="Bushley K.E."/>
            <person name="Ohm R.A."/>
            <person name="Otillar R."/>
            <person name="Martin J."/>
            <person name="Schackwitz W."/>
            <person name="Grimwood J."/>
            <person name="MohdZainudin N."/>
            <person name="Xue C."/>
            <person name="Wang R."/>
            <person name="Manning V.A."/>
            <person name="Dhillon B."/>
            <person name="Tu Z.J."/>
            <person name="Steffenson B.J."/>
            <person name="Salamov A."/>
            <person name="Sun H."/>
            <person name="Lowry S."/>
            <person name="LaButti K."/>
            <person name="Han J."/>
            <person name="Copeland A."/>
            <person name="Lindquist E."/>
            <person name="Barry K."/>
            <person name="Schmutz J."/>
            <person name="Baker S.E."/>
            <person name="Ciuffetti L.M."/>
            <person name="Grigoriev I.V."/>
            <person name="Zhong S."/>
            <person name="Turgeon B.G."/>
        </authorList>
    </citation>
    <scope>NUCLEOTIDE SEQUENCE [LARGE SCALE GENOMIC DNA]</scope>
    <source>
        <strain evidence="3">C5 / ATCC 48332 / race O</strain>
    </source>
</reference>
<dbReference type="AlphaFoldDB" id="M2UJB1"/>
<feature type="domain" description="Integrase zinc-binding" evidence="1">
    <location>
        <begin position="64"/>
        <end position="106"/>
    </location>
</feature>
<organism evidence="2 3">
    <name type="scientific">Cochliobolus heterostrophus (strain C5 / ATCC 48332 / race O)</name>
    <name type="common">Southern corn leaf blight fungus</name>
    <name type="synonym">Bipolaris maydis</name>
    <dbReference type="NCBI Taxonomy" id="701091"/>
    <lineage>
        <taxon>Eukaryota</taxon>
        <taxon>Fungi</taxon>
        <taxon>Dikarya</taxon>
        <taxon>Ascomycota</taxon>
        <taxon>Pezizomycotina</taxon>
        <taxon>Dothideomycetes</taxon>
        <taxon>Pleosporomycetidae</taxon>
        <taxon>Pleosporales</taxon>
        <taxon>Pleosporineae</taxon>
        <taxon>Pleosporaceae</taxon>
        <taxon>Bipolaris</taxon>
    </lineage>
</organism>
<keyword evidence="3" id="KW-1185">Reference proteome</keyword>
<sequence>MPDGSLKYNQPELAKTAKVAEQVETLQQQWQRKATEWIPKEGENDLAGLLPDKREIQDPNKVHVPEHMRSSLIKELHESKEYGHAGIEEMVRRLSKVFAIPRMRTKLPKSREPGSGRLCDTVLVI</sequence>
<evidence type="ECO:0000259" key="1">
    <source>
        <dbReference type="Pfam" id="PF17921"/>
    </source>
</evidence>
<proteinExistence type="predicted"/>
<reference evidence="2 3" key="1">
    <citation type="journal article" date="2012" name="PLoS Pathog.">
        <title>Diverse lifestyles and strategies of plant pathogenesis encoded in the genomes of eighteen Dothideomycetes fungi.</title>
        <authorList>
            <person name="Ohm R.A."/>
            <person name="Feau N."/>
            <person name="Henrissat B."/>
            <person name="Schoch C.L."/>
            <person name="Horwitz B.A."/>
            <person name="Barry K.W."/>
            <person name="Condon B.J."/>
            <person name="Copeland A.C."/>
            <person name="Dhillon B."/>
            <person name="Glaser F."/>
            <person name="Hesse C.N."/>
            <person name="Kosti I."/>
            <person name="LaButti K."/>
            <person name="Lindquist E.A."/>
            <person name="Lucas S."/>
            <person name="Salamov A.A."/>
            <person name="Bradshaw R.E."/>
            <person name="Ciuffetti L."/>
            <person name="Hamelin R.C."/>
            <person name="Kema G.H.J."/>
            <person name="Lawrence C."/>
            <person name="Scott J.A."/>
            <person name="Spatafora J.W."/>
            <person name="Turgeon B.G."/>
            <person name="de Wit P.J.G.M."/>
            <person name="Zhong S."/>
            <person name="Goodwin S.B."/>
            <person name="Grigoriev I.V."/>
        </authorList>
    </citation>
    <scope>NUCLEOTIDE SEQUENCE [LARGE SCALE GENOMIC DNA]</scope>
    <source>
        <strain evidence="3">C5 / ATCC 48332 / race O</strain>
    </source>
</reference>
<dbReference type="InterPro" id="IPR041588">
    <property type="entry name" value="Integrase_H2C2"/>
</dbReference>
<dbReference type="HOGENOM" id="CLU_1964740_0_0_1"/>
<dbReference type="STRING" id="701091.M2UJB1"/>
<accession>M2UJB1</accession>
<evidence type="ECO:0000313" key="2">
    <source>
        <dbReference type="EMBL" id="EMD93751.1"/>
    </source>
</evidence>
<evidence type="ECO:0000313" key="3">
    <source>
        <dbReference type="Proteomes" id="UP000016936"/>
    </source>
</evidence>
<name>M2UJB1_COCH5</name>
<dbReference type="Pfam" id="PF17921">
    <property type="entry name" value="Integrase_H2C2"/>
    <property type="match status" value="1"/>
</dbReference>
<dbReference type="Gene3D" id="1.10.340.70">
    <property type="match status" value="1"/>
</dbReference>
<dbReference type="Proteomes" id="UP000016936">
    <property type="component" value="Unassembled WGS sequence"/>
</dbReference>
<protein>
    <recommendedName>
        <fullName evidence="1">Integrase zinc-binding domain-containing protein</fullName>
    </recommendedName>
</protein>
<feature type="non-terminal residue" evidence="2">
    <location>
        <position position="125"/>
    </location>
</feature>
<dbReference type="EMBL" id="KB445573">
    <property type="protein sequence ID" value="EMD93751.1"/>
    <property type="molecule type" value="Genomic_DNA"/>
</dbReference>